<dbReference type="EC" id="3.4.16.-" evidence="7"/>
<accession>A0A8H3AR72</accession>
<evidence type="ECO:0000313" key="8">
    <source>
        <dbReference type="EMBL" id="CAE6432188.1"/>
    </source>
</evidence>
<keyword evidence="4" id="KW-0732">Signal</keyword>
<evidence type="ECO:0000256" key="5">
    <source>
        <dbReference type="ARBA" id="ARBA00022801"/>
    </source>
</evidence>
<dbReference type="SUPFAM" id="SSF53474">
    <property type="entry name" value="alpha/beta-Hydrolases"/>
    <property type="match status" value="2"/>
</dbReference>
<evidence type="ECO:0000313" key="9">
    <source>
        <dbReference type="Proteomes" id="UP000663861"/>
    </source>
</evidence>
<dbReference type="PANTHER" id="PTHR11802">
    <property type="entry name" value="SERINE PROTEASE FAMILY S10 SERINE CARBOXYPEPTIDASE"/>
    <property type="match status" value="1"/>
</dbReference>
<dbReference type="GO" id="GO:0000324">
    <property type="term" value="C:fungal-type vacuole"/>
    <property type="evidence" value="ECO:0007669"/>
    <property type="project" value="TreeGrafter"/>
</dbReference>
<keyword evidence="6" id="KW-0325">Glycoprotein</keyword>
<evidence type="ECO:0000256" key="6">
    <source>
        <dbReference type="ARBA" id="ARBA00023180"/>
    </source>
</evidence>
<dbReference type="PRINTS" id="PR00724">
    <property type="entry name" value="CRBOXYPTASEC"/>
</dbReference>
<dbReference type="PANTHER" id="PTHR11802:SF113">
    <property type="entry name" value="SERINE CARBOXYPEPTIDASE CTSA-4.1"/>
    <property type="match status" value="1"/>
</dbReference>
<keyword evidence="2 7" id="KW-0121">Carboxypeptidase</keyword>
<dbReference type="PROSITE" id="PS00131">
    <property type="entry name" value="CARBOXYPEPT_SER_SER"/>
    <property type="match status" value="1"/>
</dbReference>
<dbReference type="Gene3D" id="1.10.287.410">
    <property type="match status" value="2"/>
</dbReference>
<dbReference type="Proteomes" id="UP000663861">
    <property type="component" value="Unassembled WGS sequence"/>
</dbReference>
<organism evidence="8 9">
    <name type="scientific">Rhizoctonia solani</name>
    <dbReference type="NCBI Taxonomy" id="456999"/>
    <lineage>
        <taxon>Eukaryota</taxon>
        <taxon>Fungi</taxon>
        <taxon>Dikarya</taxon>
        <taxon>Basidiomycota</taxon>
        <taxon>Agaricomycotina</taxon>
        <taxon>Agaricomycetes</taxon>
        <taxon>Cantharellales</taxon>
        <taxon>Ceratobasidiaceae</taxon>
        <taxon>Rhizoctonia</taxon>
    </lineage>
</organism>
<dbReference type="InterPro" id="IPR029058">
    <property type="entry name" value="AB_hydrolase_fold"/>
</dbReference>
<dbReference type="InterPro" id="IPR001563">
    <property type="entry name" value="Peptidase_S10"/>
</dbReference>
<evidence type="ECO:0000256" key="4">
    <source>
        <dbReference type="ARBA" id="ARBA00022729"/>
    </source>
</evidence>
<evidence type="ECO:0000256" key="1">
    <source>
        <dbReference type="ARBA" id="ARBA00009431"/>
    </source>
</evidence>
<evidence type="ECO:0000256" key="3">
    <source>
        <dbReference type="ARBA" id="ARBA00022670"/>
    </source>
</evidence>
<keyword evidence="5 7" id="KW-0378">Hydrolase</keyword>
<dbReference type="EMBL" id="CAJMWY010000406">
    <property type="protein sequence ID" value="CAE6432188.1"/>
    <property type="molecule type" value="Genomic_DNA"/>
</dbReference>
<evidence type="ECO:0000256" key="2">
    <source>
        <dbReference type="ARBA" id="ARBA00022645"/>
    </source>
</evidence>
<proteinExistence type="inferred from homology"/>
<dbReference type="InterPro" id="IPR018202">
    <property type="entry name" value="Ser_caboxypep_ser_AS"/>
</dbReference>
<evidence type="ECO:0000256" key="7">
    <source>
        <dbReference type="RuleBase" id="RU361156"/>
    </source>
</evidence>
<gene>
    <name evidence="8" type="ORF">RDB_LOCUS26926</name>
</gene>
<dbReference type="Pfam" id="PF00450">
    <property type="entry name" value="Peptidase_S10"/>
    <property type="match status" value="2"/>
</dbReference>
<dbReference type="GO" id="GO:0004185">
    <property type="term" value="F:serine-type carboxypeptidase activity"/>
    <property type="evidence" value="ECO:0007669"/>
    <property type="project" value="UniProtKB-UniRule"/>
</dbReference>
<name>A0A8H3AR72_9AGAM</name>
<dbReference type="GO" id="GO:0006508">
    <property type="term" value="P:proteolysis"/>
    <property type="evidence" value="ECO:0007669"/>
    <property type="project" value="UniProtKB-KW"/>
</dbReference>
<protein>
    <recommendedName>
        <fullName evidence="7">Carboxypeptidase</fullName>
        <ecNumber evidence="7">3.4.16.-</ecNumber>
    </recommendedName>
</protein>
<keyword evidence="3 7" id="KW-0645">Protease</keyword>
<dbReference type="AlphaFoldDB" id="A0A8H3AR72"/>
<comment type="caution">
    <text evidence="8">The sequence shown here is derived from an EMBL/GenBank/DDBJ whole genome shotgun (WGS) entry which is preliminary data.</text>
</comment>
<sequence>MIACVSELRDDRVITRLGTALQVQNYSVAGDHSVLAAMLFNLLVLSLVVRHAYADSFEYVTMASLPDHRIRMRRLDSPCDPAVKQYTGYLDISEDKHLFFWFFESRRNPHKAPLATWLSGGPGGSSIIGLLFENGPCTTMSANSTSWNPYSWNEVSNIIYLDQPAGTGYSYSTSPHTIDNSQEAAKDFYAFMQLFLQQFPQYVDRPFHVLSESHGGQYATNFASYINRQNKVLAQEHQHVNLESIMIVNGLVNAAIQDETPPEYACSGPYAFWDKDSEHCKMLQSRIPRFRELFRQCRDFKTPLTCVPAMIYRSIGLQEGFEKTGLNRFDVRKSCVGITNCYNEVGWAQSYLNSSETKAALGIPAEVNYRWINMDISRAFTRAGDDSYDAMPAVRELIEDGIRVLNLAGDTDFASNFIGAFQWMYRLDSAYTKEFQNMNNIIWKLNGRAVGEVRAAGDLGARTAGKFTWLRVYKAGHWVAYDQPEVALEIFKRVPDDLKLRLNCAITWLSSMVSFSLAVIPLVASYAWALAIEQVPLDHSISTKYPGGPGLTVAVDGDFEHITTASLPNYRMRVRQSSNLCDPTVKQYSGYLDVSKDKHLFFWFFESRNDPHKAPLAAWMNGGPGGSSALGLLMENGPCNVISNNASARNPYAWNEVANMFFLDQPAGVGYSYSTSDHLVDTTWEAAKDFYAFMQLFLKRFPQYSKQPFHVLSESYGGQYAPNFANYINRQNKANRALVNPKHQYINLESVLIVNGMVSVPIQAETIPEYACAGPYAFWDNNSPHCKMLRSRGMVSVPIQAETIPEYACAGPYAFWDNNSPHCKMLRSRIPRLRQLFERCKDFDTPLTCVPAAIFAFAAMDEGFENMGLNRYDIRRPCSEEVACYDEMEYAQAYLNRSDVKVALGVPANYSYSWLNMDINLAFARAGDTSHDASPMVQELLEDGVRVLNLAGDADFACNFIGAFKWMYRLDSKYAGAFKWMYRLDSKYAKEFRSLNNTVWKLNGKPVGEVRASADEGGRTAGKFTWLRVYEAGHMVPHDQPEVALEFFRKWINNKPLAE</sequence>
<dbReference type="Gene3D" id="3.40.50.1820">
    <property type="entry name" value="alpha/beta hydrolase"/>
    <property type="match status" value="2"/>
</dbReference>
<reference evidence="8" key="1">
    <citation type="submission" date="2021-01" db="EMBL/GenBank/DDBJ databases">
        <authorList>
            <person name="Kaushik A."/>
        </authorList>
    </citation>
    <scope>NUCLEOTIDE SEQUENCE</scope>
    <source>
        <strain evidence="8">AG4-RS23</strain>
    </source>
</reference>
<comment type="similarity">
    <text evidence="1 7">Belongs to the peptidase S10 family.</text>
</comment>